<evidence type="ECO:0000256" key="2">
    <source>
        <dbReference type="ARBA" id="ARBA00022691"/>
    </source>
</evidence>
<dbReference type="InterPro" id="IPR034505">
    <property type="entry name" value="Coproporphyrinogen-III_oxidase"/>
</dbReference>
<feature type="domain" description="Radical SAM core" evidence="6">
    <location>
        <begin position="63"/>
        <end position="303"/>
    </location>
</feature>
<keyword evidence="5" id="KW-0411">Iron-sulfur</keyword>
<keyword evidence="2" id="KW-0949">S-adenosyl-L-methionine</keyword>
<dbReference type="GO" id="GO:0003824">
    <property type="term" value="F:catalytic activity"/>
    <property type="evidence" value="ECO:0007669"/>
    <property type="project" value="InterPro"/>
</dbReference>
<dbReference type="AlphaFoldDB" id="A0A285RFC4"/>
<dbReference type="SUPFAM" id="SSF102114">
    <property type="entry name" value="Radical SAM enzymes"/>
    <property type="match status" value="1"/>
</dbReference>
<dbReference type="Proteomes" id="UP000219111">
    <property type="component" value="Unassembled WGS sequence"/>
</dbReference>
<dbReference type="SFLD" id="SFLDS00029">
    <property type="entry name" value="Radical_SAM"/>
    <property type="match status" value="1"/>
</dbReference>
<comment type="cofactor">
    <cofactor evidence="1">
        <name>[4Fe-4S] cluster</name>
        <dbReference type="ChEBI" id="CHEBI:49883"/>
    </cofactor>
</comment>
<dbReference type="InterPro" id="IPR006638">
    <property type="entry name" value="Elp3/MiaA/NifB-like_rSAM"/>
</dbReference>
<evidence type="ECO:0000313" key="8">
    <source>
        <dbReference type="Proteomes" id="UP000219111"/>
    </source>
</evidence>
<dbReference type="CDD" id="cd01335">
    <property type="entry name" value="Radical_SAM"/>
    <property type="match status" value="1"/>
</dbReference>
<dbReference type="PANTHER" id="PTHR13932:SF9">
    <property type="entry name" value="COPROPORPHYRINOGEN III OXIDASE"/>
    <property type="match status" value="1"/>
</dbReference>
<accession>A0A285RFC4</accession>
<dbReference type="InterPro" id="IPR007197">
    <property type="entry name" value="rSAM"/>
</dbReference>
<evidence type="ECO:0000313" key="7">
    <source>
        <dbReference type="EMBL" id="SOB92751.1"/>
    </source>
</evidence>
<dbReference type="InterPro" id="IPR058240">
    <property type="entry name" value="rSAM_sf"/>
</dbReference>
<keyword evidence="3" id="KW-0479">Metal-binding</keyword>
<keyword evidence="4" id="KW-0408">Iron</keyword>
<evidence type="ECO:0000256" key="3">
    <source>
        <dbReference type="ARBA" id="ARBA00022723"/>
    </source>
</evidence>
<dbReference type="InterPro" id="IPR013785">
    <property type="entry name" value="Aldolase_TIM"/>
</dbReference>
<keyword evidence="8" id="KW-1185">Reference proteome</keyword>
<protein>
    <submittedName>
        <fullName evidence="7">Anaerobic coproporphyrinogen III oxidase</fullName>
    </submittedName>
</protein>
<dbReference type="InterPro" id="IPR026332">
    <property type="entry name" value="HutW"/>
</dbReference>
<dbReference type="Gene3D" id="3.20.20.70">
    <property type="entry name" value="Aldolase class I"/>
    <property type="match status" value="1"/>
</dbReference>
<dbReference type="PROSITE" id="PS51918">
    <property type="entry name" value="RADICAL_SAM"/>
    <property type="match status" value="1"/>
</dbReference>
<evidence type="ECO:0000256" key="1">
    <source>
        <dbReference type="ARBA" id="ARBA00001966"/>
    </source>
</evidence>
<dbReference type="SFLD" id="SFLDG01065">
    <property type="entry name" value="anaerobic_coproporphyrinogen-I"/>
    <property type="match status" value="1"/>
</dbReference>
<dbReference type="GO" id="GO:0046872">
    <property type="term" value="F:metal ion binding"/>
    <property type="evidence" value="ECO:0007669"/>
    <property type="project" value="UniProtKB-KW"/>
</dbReference>
<sequence length="470" mass="50179">MTAAAARHAEPACETPSPARFFATLGTDPLACAFPRKSGAHPGTPTQPLPADQRDAEWRRLLATPRNRRTVAYVHLPFCENHCLFCGFYQNPWRPEAGGPYVDALIAQLAAFARHPACEGPPLQAVYLGGGTPTALSGPDLARLVRAIRQHLPLASDCEITLEGRIHSFGLEKARAAFDAGVTRISLGVQSFDATIRRPLGRKASRAEILAALAALVALDQGAVIVDLIYGLPGQCPEDVAADVRLCAELGLDGLDLYALNLIPGTPLLTALEKGKKRVAGPEALGHFFAAGEAAAEEMGWAPISTSHWQGSLRERSVYNLAVKTGADCLAFGAGAGGALGGLSFRLGTDLRQYNAQAGSCGAALLAGMMRQARSARVADAIKAGMERGRLDLARVEAAFAALIARPALPLAEHLAPLLAQWREAGLWQPQHRFHHLTRAGRFWQVPMTTRLLGWMAEHPDLTPEPEPAK</sequence>
<dbReference type="RefSeq" id="WP_097068116.1">
    <property type="nucleotide sequence ID" value="NZ_OBMT01000001.1"/>
</dbReference>
<dbReference type="SMART" id="SM00729">
    <property type="entry name" value="Elp3"/>
    <property type="match status" value="1"/>
</dbReference>
<dbReference type="PANTHER" id="PTHR13932">
    <property type="entry name" value="COPROPORPHYRINIGEN III OXIDASE"/>
    <property type="match status" value="1"/>
</dbReference>
<dbReference type="GO" id="GO:0005737">
    <property type="term" value="C:cytoplasm"/>
    <property type="evidence" value="ECO:0007669"/>
    <property type="project" value="TreeGrafter"/>
</dbReference>
<dbReference type="NCBIfam" id="TIGR04107">
    <property type="entry name" value="rSAM_HutW"/>
    <property type="match status" value="1"/>
</dbReference>
<dbReference type="OrthoDB" id="9808022at2"/>
<dbReference type="SFLD" id="SFLDG01082">
    <property type="entry name" value="B12-binding_domain_containing"/>
    <property type="match status" value="1"/>
</dbReference>
<gene>
    <name evidence="7" type="ORF">SAMN05877831_10153</name>
</gene>
<dbReference type="GO" id="GO:0006779">
    <property type="term" value="P:porphyrin-containing compound biosynthetic process"/>
    <property type="evidence" value="ECO:0007669"/>
    <property type="project" value="TreeGrafter"/>
</dbReference>
<evidence type="ECO:0000256" key="5">
    <source>
        <dbReference type="ARBA" id="ARBA00023014"/>
    </source>
</evidence>
<dbReference type="SFLD" id="SFLDF00311">
    <property type="entry name" value="heme_degradation_proteins_(Hut"/>
    <property type="match status" value="1"/>
</dbReference>
<organism evidence="7 8">
    <name type="scientific">Rhodobacter maris</name>
    <dbReference type="NCBI Taxonomy" id="446682"/>
    <lineage>
        <taxon>Bacteria</taxon>
        <taxon>Pseudomonadati</taxon>
        <taxon>Pseudomonadota</taxon>
        <taxon>Alphaproteobacteria</taxon>
        <taxon>Rhodobacterales</taxon>
        <taxon>Rhodobacter group</taxon>
        <taxon>Rhodobacter</taxon>
    </lineage>
</organism>
<dbReference type="GO" id="GO:0051539">
    <property type="term" value="F:4 iron, 4 sulfur cluster binding"/>
    <property type="evidence" value="ECO:0007669"/>
    <property type="project" value="TreeGrafter"/>
</dbReference>
<proteinExistence type="predicted"/>
<evidence type="ECO:0000256" key="4">
    <source>
        <dbReference type="ARBA" id="ARBA00023004"/>
    </source>
</evidence>
<name>A0A285RFC4_9RHOB</name>
<dbReference type="EMBL" id="OBMT01000001">
    <property type="protein sequence ID" value="SOB92751.1"/>
    <property type="molecule type" value="Genomic_DNA"/>
</dbReference>
<reference evidence="8" key="1">
    <citation type="submission" date="2017-08" db="EMBL/GenBank/DDBJ databases">
        <authorList>
            <person name="Varghese N."/>
            <person name="Submissions S."/>
        </authorList>
    </citation>
    <scope>NUCLEOTIDE SEQUENCE [LARGE SCALE GENOMIC DNA]</scope>
    <source>
        <strain evidence="8">JA276</strain>
    </source>
</reference>
<dbReference type="Pfam" id="PF04055">
    <property type="entry name" value="Radical_SAM"/>
    <property type="match status" value="1"/>
</dbReference>
<evidence type="ECO:0000259" key="6">
    <source>
        <dbReference type="PROSITE" id="PS51918"/>
    </source>
</evidence>